<evidence type="ECO:0000313" key="4">
    <source>
        <dbReference type="Proteomes" id="UP000193450"/>
    </source>
</evidence>
<dbReference type="RefSeq" id="WP_085757441.1">
    <property type="nucleotide sequence ID" value="NZ_CP019343.1"/>
</dbReference>
<dbReference type="PANTHER" id="PTHR31793:SF27">
    <property type="entry name" value="NOVEL THIOESTERASE SUPERFAMILY DOMAIN AND SAPOSIN A-TYPE DOMAIN CONTAINING PROTEIN (0610012H03RIK)"/>
    <property type="match status" value="1"/>
</dbReference>
<dbReference type="SUPFAM" id="SSF54637">
    <property type="entry name" value="Thioesterase/thiol ester dehydrase-isomerase"/>
    <property type="match status" value="1"/>
</dbReference>
<dbReference type="CDD" id="cd00586">
    <property type="entry name" value="4HBT"/>
    <property type="match status" value="1"/>
</dbReference>
<dbReference type="Gene3D" id="3.10.129.10">
    <property type="entry name" value="Hotdog Thioesterase"/>
    <property type="match status" value="1"/>
</dbReference>
<keyword evidence="4" id="KW-1185">Reference proteome</keyword>
<dbReference type="OrthoDB" id="9799036at2"/>
<dbReference type="InterPro" id="IPR050563">
    <property type="entry name" value="4-hydroxybenzoyl-CoA_TE"/>
</dbReference>
<proteinExistence type="inferred from homology"/>
<evidence type="ECO:0000256" key="2">
    <source>
        <dbReference type="ARBA" id="ARBA00022801"/>
    </source>
</evidence>
<dbReference type="Proteomes" id="UP000193450">
    <property type="component" value="Chromosome"/>
</dbReference>
<keyword evidence="2" id="KW-0378">Hydrolase</keyword>
<dbReference type="Pfam" id="PF13279">
    <property type="entry name" value="4HBT_2"/>
    <property type="match status" value="1"/>
</dbReference>
<sequence length="148" mass="16713">MASKVDITRNDYKAFYPITTRWMDNDIYGHVNNVTYYSYFDTAANTFLINHCGLDMHNGDIIGFVVSSGCEYLAPIAFPDKIEVGVRIDRLGNSSVQYGIGIFKDGEEQACAFGHFIHVFVDRISNKPVKIPDSMRKNMQKIEVTLSS</sequence>
<gene>
    <name evidence="3" type="ORF">BST96_03940</name>
</gene>
<dbReference type="KEGG" id="osg:BST96_03940"/>
<organism evidence="3 4">
    <name type="scientific">Oceanicoccus sagamiensis</name>
    <dbReference type="NCBI Taxonomy" id="716816"/>
    <lineage>
        <taxon>Bacteria</taxon>
        <taxon>Pseudomonadati</taxon>
        <taxon>Pseudomonadota</taxon>
        <taxon>Gammaproteobacteria</taxon>
        <taxon>Cellvibrionales</taxon>
        <taxon>Spongiibacteraceae</taxon>
        <taxon>Oceanicoccus</taxon>
    </lineage>
</organism>
<protein>
    <submittedName>
        <fullName evidence="3">Thioesterase</fullName>
    </submittedName>
</protein>
<dbReference type="PANTHER" id="PTHR31793">
    <property type="entry name" value="4-HYDROXYBENZOYL-COA THIOESTERASE FAMILY MEMBER"/>
    <property type="match status" value="1"/>
</dbReference>
<dbReference type="InterPro" id="IPR029069">
    <property type="entry name" value="HotDog_dom_sf"/>
</dbReference>
<accession>A0A1X9N848</accession>
<dbReference type="EMBL" id="CP019343">
    <property type="protein sequence ID" value="ARN73331.1"/>
    <property type="molecule type" value="Genomic_DNA"/>
</dbReference>
<dbReference type="STRING" id="716816.BST96_03940"/>
<comment type="similarity">
    <text evidence="1">Belongs to the 4-hydroxybenzoyl-CoA thioesterase family.</text>
</comment>
<dbReference type="GO" id="GO:0047617">
    <property type="term" value="F:fatty acyl-CoA hydrolase activity"/>
    <property type="evidence" value="ECO:0007669"/>
    <property type="project" value="TreeGrafter"/>
</dbReference>
<reference evidence="3 4" key="1">
    <citation type="submission" date="2016-11" db="EMBL/GenBank/DDBJ databases">
        <title>Trade-off between light-utilization and light-protection in marine flavobacteria.</title>
        <authorList>
            <person name="Kumagai Y."/>
        </authorList>
    </citation>
    <scope>NUCLEOTIDE SEQUENCE [LARGE SCALE GENOMIC DNA]</scope>
    <source>
        <strain evidence="3 4">NBRC 107125</strain>
    </source>
</reference>
<dbReference type="AlphaFoldDB" id="A0A1X9N848"/>
<evidence type="ECO:0000313" key="3">
    <source>
        <dbReference type="EMBL" id="ARN73331.1"/>
    </source>
</evidence>
<evidence type="ECO:0000256" key="1">
    <source>
        <dbReference type="ARBA" id="ARBA00005953"/>
    </source>
</evidence>
<name>A0A1X9N848_9GAMM</name>